<feature type="domain" description="Protein kinase" evidence="7">
    <location>
        <begin position="519"/>
        <end position="844"/>
    </location>
</feature>
<evidence type="ECO:0000256" key="6">
    <source>
        <dbReference type="PROSITE-ProRule" id="PRU10141"/>
    </source>
</evidence>
<accession>A0A250WTX3</accession>
<organism evidence="8 9">
    <name type="scientific">Chlamydomonas eustigma</name>
    <dbReference type="NCBI Taxonomy" id="1157962"/>
    <lineage>
        <taxon>Eukaryota</taxon>
        <taxon>Viridiplantae</taxon>
        <taxon>Chlorophyta</taxon>
        <taxon>core chlorophytes</taxon>
        <taxon>Chlorophyceae</taxon>
        <taxon>CS clade</taxon>
        <taxon>Chlamydomonadales</taxon>
        <taxon>Chlamydomonadaceae</taxon>
        <taxon>Chlamydomonas</taxon>
    </lineage>
</organism>
<gene>
    <name evidence="8" type="ORF">CEUSTIGMA_g1710.t1</name>
</gene>
<dbReference type="GO" id="GO:0005524">
    <property type="term" value="F:ATP binding"/>
    <property type="evidence" value="ECO:0007669"/>
    <property type="project" value="UniProtKB-UniRule"/>
</dbReference>
<keyword evidence="3 6" id="KW-0547">Nucleotide-binding</keyword>
<dbReference type="InterPro" id="IPR008271">
    <property type="entry name" value="Ser/Thr_kinase_AS"/>
</dbReference>
<dbReference type="PRINTS" id="PR00109">
    <property type="entry name" value="TYRKINASE"/>
</dbReference>
<dbReference type="PROSITE" id="PS00108">
    <property type="entry name" value="PROTEIN_KINASE_ST"/>
    <property type="match status" value="1"/>
</dbReference>
<comment type="caution">
    <text evidence="8">The sequence shown here is derived from an EMBL/GenBank/DDBJ whole genome shotgun (WGS) entry which is preliminary data.</text>
</comment>
<dbReference type="Gene3D" id="3.30.200.20">
    <property type="entry name" value="Phosphorylase Kinase, domain 1"/>
    <property type="match status" value="1"/>
</dbReference>
<evidence type="ECO:0000256" key="2">
    <source>
        <dbReference type="ARBA" id="ARBA00022679"/>
    </source>
</evidence>
<dbReference type="Pfam" id="PF07714">
    <property type="entry name" value="PK_Tyr_Ser-Thr"/>
    <property type="match status" value="1"/>
</dbReference>
<dbReference type="PROSITE" id="PS00107">
    <property type="entry name" value="PROTEIN_KINASE_ATP"/>
    <property type="match status" value="1"/>
</dbReference>
<dbReference type="SUPFAM" id="SSF56112">
    <property type="entry name" value="Protein kinase-like (PK-like)"/>
    <property type="match status" value="1"/>
</dbReference>
<evidence type="ECO:0000256" key="4">
    <source>
        <dbReference type="ARBA" id="ARBA00022777"/>
    </source>
</evidence>
<dbReference type="Pfam" id="PF00069">
    <property type="entry name" value="Pkinase"/>
    <property type="match status" value="1"/>
</dbReference>
<dbReference type="Gene3D" id="1.10.510.10">
    <property type="entry name" value="Transferase(Phosphotransferase) domain 1"/>
    <property type="match status" value="1"/>
</dbReference>
<reference evidence="8 9" key="1">
    <citation type="submission" date="2017-08" db="EMBL/GenBank/DDBJ databases">
        <title>Acidophilic green algal genome provides insights into adaptation to an acidic environment.</title>
        <authorList>
            <person name="Hirooka S."/>
            <person name="Hirose Y."/>
            <person name="Kanesaki Y."/>
            <person name="Higuchi S."/>
            <person name="Fujiwara T."/>
            <person name="Onuma R."/>
            <person name="Era A."/>
            <person name="Ohbayashi R."/>
            <person name="Uzuka A."/>
            <person name="Nozaki H."/>
            <person name="Yoshikawa H."/>
            <person name="Miyagishima S.Y."/>
        </authorList>
    </citation>
    <scope>NUCLEOTIDE SEQUENCE [LARGE SCALE GENOMIC DNA]</scope>
    <source>
        <strain evidence="8 9">NIES-2499</strain>
    </source>
</reference>
<name>A0A250WTX3_9CHLO</name>
<dbReference type="InterPro" id="IPR017441">
    <property type="entry name" value="Protein_kinase_ATP_BS"/>
</dbReference>
<proteinExistence type="predicted"/>
<evidence type="ECO:0000256" key="1">
    <source>
        <dbReference type="ARBA" id="ARBA00022527"/>
    </source>
</evidence>
<evidence type="ECO:0000313" key="9">
    <source>
        <dbReference type="Proteomes" id="UP000232323"/>
    </source>
</evidence>
<dbReference type="InterPro" id="IPR001245">
    <property type="entry name" value="Ser-Thr/Tyr_kinase_cat_dom"/>
</dbReference>
<dbReference type="SMART" id="SM00220">
    <property type="entry name" value="S_TKc"/>
    <property type="match status" value="1"/>
</dbReference>
<keyword evidence="5 6" id="KW-0067">ATP-binding</keyword>
<evidence type="ECO:0000259" key="7">
    <source>
        <dbReference type="PROSITE" id="PS50011"/>
    </source>
</evidence>
<evidence type="ECO:0000256" key="3">
    <source>
        <dbReference type="ARBA" id="ARBA00022741"/>
    </source>
</evidence>
<keyword evidence="4" id="KW-0418">Kinase</keyword>
<dbReference type="InterPro" id="IPR051681">
    <property type="entry name" value="Ser/Thr_Kinases-Pseudokinases"/>
</dbReference>
<dbReference type="GO" id="GO:0004674">
    <property type="term" value="F:protein serine/threonine kinase activity"/>
    <property type="evidence" value="ECO:0007669"/>
    <property type="project" value="UniProtKB-KW"/>
</dbReference>
<evidence type="ECO:0000313" key="8">
    <source>
        <dbReference type="EMBL" id="GAX74261.1"/>
    </source>
</evidence>
<evidence type="ECO:0000256" key="5">
    <source>
        <dbReference type="ARBA" id="ARBA00022840"/>
    </source>
</evidence>
<dbReference type="OrthoDB" id="4062651at2759"/>
<feature type="binding site" evidence="6">
    <location>
        <position position="546"/>
    </location>
    <ligand>
        <name>ATP</name>
        <dbReference type="ChEBI" id="CHEBI:30616"/>
    </ligand>
</feature>
<sequence length="907" mass="100467">MPEEIDDKFELEFIKCQLAAAVSEIQQLKEERRSCSCWRECSDASSMEGRSTSSSLESVAKAVVPPHPKQPLHRLLADYFDRTGYVSAVEASLQSLTDTAEANQFAVHIYRFSQLSPGESLMEHAQLEYIDPSNAPGPWREESLVFASSASLSYMNIKSNKLAVIQSLVAKFWQGVAAWGVHDGEGGVIAPIHAYQEWQSYLKNVLSGEYEPFIFRGMPWGQPGKGKTIPINIVNTPVILTSDGGVRHWGMIRQAYPSPEEQVHMMAIRDLQIMKNTPIAVTVVCKSTGRVLTQNTASMAMLGIHGMLNKEKYLAGGIQEQTRVLALDLTVTACDQVVSTLRVERTTRMRAHVHGDMSYLQLLLGSCEEGVLETLDQRVKQGIFRRRVELSNPILRSIMRLPEGQEAHHDVQVTETVEPITFQPVYIISQIDVTEVVVSERNRQRAHDELAAEKLRMDVLLQRQRELIACLGKIGSASEGSASDGHIVAAARHSTRAQMMQNVRLHVSEGEEESSGGNIQLLELLGQGTFGKVFQGIWRGTIVAVKSMVMSSQMNGAEKRERMAIMEAAISSSLSHPNIVQTYTYSLRPINTDKSSATVRSADTAGRSSADSVAVQYALTDSLQHSAKDVFLDSGEDAAAHFGGFEVQLVLEFCDSGSLRDALDKDLFRQARDQPCFPALLEVAADIAKGMVHLHSQNIIHSDLKAQNVLLQSSQRNVCGAVAKISDFGLSYMLDHSETHVSQWNQGGTMTHMAPELLQKGIQSKAADIYAFGILLWELYTAAVAFKGIPSTMLGFHVVHKDMRPEFPDSTPPTYMQLAHQCWDKDVERRPSFTDILMIIQNMLKECTSLNNLILMPITKRILPEIRDEEEHISVQTSKVEDPPISDCFAPGSAIIISPLEADDCYC</sequence>
<dbReference type="InterPro" id="IPR000719">
    <property type="entry name" value="Prot_kinase_dom"/>
</dbReference>
<dbReference type="STRING" id="1157962.A0A250WTX3"/>
<dbReference type="PANTHER" id="PTHR44329">
    <property type="entry name" value="SERINE/THREONINE-PROTEIN KINASE TNNI3K-RELATED"/>
    <property type="match status" value="1"/>
</dbReference>
<dbReference type="InterPro" id="IPR011009">
    <property type="entry name" value="Kinase-like_dom_sf"/>
</dbReference>
<keyword evidence="2" id="KW-0808">Transferase</keyword>
<keyword evidence="1" id="KW-0723">Serine/threonine-protein kinase</keyword>
<dbReference type="PROSITE" id="PS50011">
    <property type="entry name" value="PROTEIN_KINASE_DOM"/>
    <property type="match status" value="1"/>
</dbReference>
<dbReference type="Proteomes" id="UP000232323">
    <property type="component" value="Unassembled WGS sequence"/>
</dbReference>
<protein>
    <recommendedName>
        <fullName evidence="7">Protein kinase domain-containing protein</fullName>
    </recommendedName>
</protein>
<dbReference type="EMBL" id="BEGY01000006">
    <property type="protein sequence ID" value="GAX74261.1"/>
    <property type="molecule type" value="Genomic_DNA"/>
</dbReference>
<dbReference type="PANTHER" id="PTHR44329:SF214">
    <property type="entry name" value="PROTEIN KINASE DOMAIN-CONTAINING PROTEIN"/>
    <property type="match status" value="1"/>
</dbReference>
<keyword evidence="9" id="KW-1185">Reference proteome</keyword>
<dbReference type="AlphaFoldDB" id="A0A250WTX3"/>